<organism evidence="2 3">
    <name type="scientific">Luteolibacter rhizosphaerae</name>
    <dbReference type="NCBI Taxonomy" id="2989719"/>
    <lineage>
        <taxon>Bacteria</taxon>
        <taxon>Pseudomonadati</taxon>
        <taxon>Verrucomicrobiota</taxon>
        <taxon>Verrucomicrobiia</taxon>
        <taxon>Verrucomicrobiales</taxon>
        <taxon>Verrucomicrobiaceae</taxon>
        <taxon>Luteolibacter</taxon>
    </lineage>
</organism>
<gene>
    <name evidence="2" type="ORF">OJ996_15990</name>
</gene>
<evidence type="ECO:0000313" key="2">
    <source>
        <dbReference type="EMBL" id="MCW1915088.1"/>
    </source>
</evidence>
<accession>A0ABT3G5H0</accession>
<keyword evidence="1" id="KW-0472">Membrane</keyword>
<keyword evidence="1" id="KW-1133">Transmembrane helix</keyword>
<dbReference type="EMBL" id="JAPDDR010000008">
    <property type="protein sequence ID" value="MCW1915088.1"/>
    <property type="molecule type" value="Genomic_DNA"/>
</dbReference>
<dbReference type="Proteomes" id="UP001165653">
    <property type="component" value="Unassembled WGS sequence"/>
</dbReference>
<dbReference type="InterPro" id="IPR005496">
    <property type="entry name" value="Integral_membrane_TerC"/>
</dbReference>
<keyword evidence="3" id="KW-1185">Reference proteome</keyword>
<feature type="transmembrane region" description="Helical" evidence="1">
    <location>
        <begin position="172"/>
        <end position="199"/>
    </location>
</feature>
<dbReference type="PANTHER" id="PTHR30060">
    <property type="entry name" value="INNER MEMBRANE PROTEIN"/>
    <property type="match status" value="1"/>
</dbReference>
<name>A0ABT3G5H0_9BACT</name>
<sequence>MLEIISSLGAGAQFLAAAVSMPEISGPWYTSADAWVALFTLTLLEIVLGIDNIVFISILVDRLPLEQRKKARLIGLGLAMGMRLLLLFTLTWIMGLVQPLFSIPIHPAIQETLFGKPGESETATALVAASGMLGISLKDLILLGGGFFLIWKSTKEIHHKLEGHEESQSAKAVASFGAVLVQIAMIDVIFSLDSVITAVGMAKDITVMALAVIISVGVMMVSSGAISDFVSRHPSVKMLALSFLILIGTALMAEGLHFHIPKGYIYFAMAFSLGVEMLNLKLRSKAPAV</sequence>
<feature type="transmembrane region" description="Helical" evidence="1">
    <location>
        <begin position="73"/>
        <end position="94"/>
    </location>
</feature>
<evidence type="ECO:0000313" key="3">
    <source>
        <dbReference type="Proteomes" id="UP001165653"/>
    </source>
</evidence>
<comment type="caution">
    <text evidence="2">The sequence shown here is derived from an EMBL/GenBank/DDBJ whole genome shotgun (WGS) entry which is preliminary data.</text>
</comment>
<feature type="transmembrane region" description="Helical" evidence="1">
    <location>
        <begin position="36"/>
        <end position="61"/>
    </location>
</feature>
<proteinExistence type="predicted"/>
<feature type="transmembrane region" description="Helical" evidence="1">
    <location>
        <begin position="205"/>
        <end position="226"/>
    </location>
</feature>
<feature type="transmembrane region" description="Helical" evidence="1">
    <location>
        <begin position="123"/>
        <end position="151"/>
    </location>
</feature>
<dbReference type="Pfam" id="PF03741">
    <property type="entry name" value="TerC"/>
    <property type="match status" value="1"/>
</dbReference>
<keyword evidence="1" id="KW-0812">Transmembrane</keyword>
<protein>
    <submittedName>
        <fullName evidence="2">TerC family protein</fullName>
    </submittedName>
</protein>
<evidence type="ECO:0000256" key="1">
    <source>
        <dbReference type="SAM" id="Phobius"/>
    </source>
</evidence>
<feature type="transmembrane region" description="Helical" evidence="1">
    <location>
        <begin position="238"/>
        <end position="258"/>
    </location>
</feature>
<dbReference type="PANTHER" id="PTHR30060:SF0">
    <property type="entry name" value="COILED-COIL PROTEIN (DUF2040)-RELATED"/>
    <property type="match status" value="1"/>
</dbReference>
<reference evidence="2" key="1">
    <citation type="submission" date="2022-10" db="EMBL/GenBank/DDBJ databases">
        <title>Luteolibacter sp. GHJ8, whole genome shotgun sequencing project.</title>
        <authorList>
            <person name="Zhao G."/>
            <person name="Shen L."/>
        </authorList>
    </citation>
    <scope>NUCLEOTIDE SEQUENCE</scope>
    <source>
        <strain evidence="2">GHJ8</strain>
    </source>
</reference>